<protein>
    <submittedName>
        <fullName evidence="2">Uncharacterized protein</fullName>
    </submittedName>
</protein>
<feature type="transmembrane region" description="Helical" evidence="1">
    <location>
        <begin position="13"/>
        <end position="31"/>
    </location>
</feature>
<comment type="caution">
    <text evidence="2">The sequence shown here is derived from an EMBL/GenBank/DDBJ whole genome shotgun (WGS) entry which is preliminary data.</text>
</comment>
<name>A0ABT4QH60_9BACL</name>
<dbReference type="RefSeq" id="WP_269884747.1">
    <property type="nucleotide sequence ID" value="NZ_JAQAGZ010000022.1"/>
</dbReference>
<feature type="transmembrane region" description="Helical" evidence="1">
    <location>
        <begin position="38"/>
        <end position="64"/>
    </location>
</feature>
<dbReference type="EMBL" id="JAQAGZ010000022">
    <property type="protein sequence ID" value="MCZ8516213.1"/>
    <property type="molecule type" value="Genomic_DNA"/>
</dbReference>
<keyword evidence="1" id="KW-0812">Transmembrane</keyword>
<organism evidence="2 3">
    <name type="scientific">Paenibacillus gyeongsangnamensis</name>
    <dbReference type="NCBI Taxonomy" id="3388067"/>
    <lineage>
        <taxon>Bacteria</taxon>
        <taxon>Bacillati</taxon>
        <taxon>Bacillota</taxon>
        <taxon>Bacilli</taxon>
        <taxon>Bacillales</taxon>
        <taxon>Paenibacillaceae</taxon>
        <taxon>Paenibacillus</taxon>
    </lineage>
</organism>
<evidence type="ECO:0000256" key="1">
    <source>
        <dbReference type="SAM" id="Phobius"/>
    </source>
</evidence>
<keyword evidence="3" id="KW-1185">Reference proteome</keyword>
<proteinExistence type="predicted"/>
<evidence type="ECO:0000313" key="3">
    <source>
        <dbReference type="Proteomes" id="UP001527882"/>
    </source>
</evidence>
<keyword evidence="1" id="KW-1133">Transmembrane helix</keyword>
<gene>
    <name evidence="2" type="ORF">O9H85_28230</name>
</gene>
<accession>A0ABT4QH60</accession>
<reference evidence="2 3" key="1">
    <citation type="submission" date="2022-12" db="EMBL/GenBank/DDBJ databases">
        <title>Draft genome sequence of Paenibacillus sp. dW9.</title>
        <authorList>
            <person name="Choi E.-W."/>
            <person name="Kim D.-U."/>
        </authorList>
    </citation>
    <scope>NUCLEOTIDE SEQUENCE [LARGE SCALE GENOMIC DNA]</scope>
    <source>
        <strain evidence="3">dW9</strain>
    </source>
</reference>
<keyword evidence="1" id="KW-0472">Membrane</keyword>
<sequence length="78" mass="9416">MFYPINNKNSFPYSTYLMYTPYVLLYVYLYNKFNPKGLYLAAYIVGWSLLFVAFEWIAVILHVFTYNNWIIFILSPFT</sequence>
<evidence type="ECO:0000313" key="2">
    <source>
        <dbReference type="EMBL" id="MCZ8516213.1"/>
    </source>
</evidence>
<dbReference type="Proteomes" id="UP001527882">
    <property type="component" value="Unassembled WGS sequence"/>
</dbReference>